<evidence type="ECO:0000313" key="2">
    <source>
        <dbReference type="Proteomes" id="UP000034036"/>
    </source>
</evidence>
<gene>
    <name evidence="1" type="ORF">UV11_C0012G0010</name>
</gene>
<comment type="caution">
    <text evidence="1">The sequence shown here is derived from an EMBL/GenBank/DDBJ whole genome shotgun (WGS) entry which is preliminary data.</text>
</comment>
<name>A0A0G1CE80_9BACT</name>
<proteinExistence type="predicted"/>
<organism evidence="1 2">
    <name type="scientific">Candidatus Giovannonibacteria bacterium GW2011_GWF2_42_19</name>
    <dbReference type="NCBI Taxonomy" id="1618659"/>
    <lineage>
        <taxon>Bacteria</taxon>
        <taxon>Candidatus Giovannoniibacteriota</taxon>
    </lineage>
</organism>
<dbReference type="EMBL" id="LCDF01000012">
    <property type="protein sequence ID" value="KKS47953.1"/>
    <property type="molecule type" value="Genomic_DNA"/>
</dbReference>
<dbReference type="AlphaFoldDB" id="A0A0G1CE80"/>
<evidence type="ECO:0000313" key="1">
    <source>
        <dbReference type="EMBL" id="KKS47953.1"/>
    </source>
</evidence>
<accession>A0A0G1CE80</accession>
<reference evidence="1 2" key="1">
    <citation type="journal article" date="2015" name="Nature">
        <title>rRNA introns, odd ribosomes, and small enigmatic genomes across a large radiation of phyla.</title>
        <authorList>
            <person name="Brown C.T."/>
            <person name="Hug L.A."/>
            <person name="Thomas B.C."/>
            <person name="Sharon I."/>
            <person name="Castelle C.J."/>
            <person name="Singh A."/>
            <person name="Wilkins M.J."/>
            <person name="Williams K.H."/>
            <person name="Banfield J.F."/>
        </authorList>
    </citation>
    <scope>NUCLEOTIDE SEQUENCE [LARGE SCALE GENOMIC DNA]</scope>
</reference>
<dbReference type="Proteomes" id="UP000034036">
    <property type="component" value="Unassembled WGS sequence"/>
</dbReference>
<protein>
    <submittedName>
        <fullName evidence="1">Uncharacterized protein</fullName>
    </submittedName>
</protein>
<dbReference type="STRING" id="1618659.UV11_C0012G0010"/>
<sequence length="103" mass="11944">MEWDKIFDFFRVHLGNEAIDCSIEPHKNCESCNKGKKLRVVIVDTLAKEEGGFRELHECDPRKKKAERNLRRIIPFIICDCRIAERLGKLKKAEVGFDGKLAE</sequence>